<feature type="chain" id="PRO_5042219171" evidence="1">
    <location>
        <begin position="19"/>
        <end position="98"/>
    </location>
</feature>
<proteinExistence type="predicted"/>
<reference evidence="2" key="1">
    <citation type="journal article" date="2023" name="Mol. Ecol. Resour.">
        <title>Chromosome-level genome assembly of a triploid poplar Populus alba 'Berolinensis'.</title>
        <authorList>
            <person name="Chen S."/>
            <person name="Yu Y."/>
            <person name="Wang X."/>
            <person name="Wang S."/>
            <person name="Zhang T."/>
            <person name="Zhou Y."/>
            <person name="He R."/>
            <person name="Meng N."/>
            <person name="Wang Y."/>
            <person name="Liu W."/>
            <person name="Liu Z."/>
            <person name="Liu J."/>
            <person name="Guo Q."/>
            <person name="Huang H."/>
            <person name="Sederoff R.R."/>
            <person name="Wang G."/>
            <person name="Qu G."/>
            <person name="Chen S."/>
        </authorList>
    </citation>
    <scope>NUCLEOTIDE SEQUENCE</scope>
    <source>
        <strain evidence="2">SC-2020</strain>
    </source>
</reference>
<name>A0AAD6QW03_9ROSI</name>
<organism evidence="2 3">
    <name type="scientific">Populus alba x Populus x berolinensis</name>
    <dbReference type="NCBI Taxonomy" id="444605"/>
    <lineage>
        <taxon>Eukaryota</taxon>
        <taxon>Viridiplantae</taxon>
        <taxon>Streptophyta</taxon>
        <taxon>Embryophyta</taxon>
        <taxon>Tracheophyta</taxon>
        <taxon>Spermatophyta</taxon>
        <taxon>Magnoliopsida</taxon>
        <taxon>eudicotyledons</taxon>
        <taxon>Gunneridae</taxon>
        <taxon>Pentapetalae</taxon>
        <taxon>rosids</taxon>
        <taxon>fabids</taxon>
        <taxon>Malpighiales</taxon>
        <taxon>Salicaceae</taxon>
        <taxon>Saliceae</taxon>
        <taxon>Populus</taxon>
    </lineage>
</organism>
<evidence type="ECO:0000313" key="3">
    <source>
        <dbReference type="Proteomes" id="UP001164929"/>
    </source>
</evidence>
<dbReference type="Proteomes" id="UP001164929">
    <property type="component" value="Chromosome 5"/>
</dbReference>
<dbReference type="EMBL" id="JAQIZT010000005">
    <property type="protein sequence ID" value="KAJ6997541.1"/>
    <property type="molecule type" value="Genomic_DNA"/>
</dbReference>
<feature type="signal peptide" evidence="1">
    <location>
        <begin position="1"/>
        <end position="18"/>
    </location>
</feature>
<dbReference type="AlphaFoldDB" id="A0AAD6QW03"/>
<comment type="caution">
    <text evidence="2">The sequence shown here is derived from an EMBL/GenBank/DDBJ whole genome shotgun (WGS) entry which is preliminary data.</text>
</comment>
<evidence type="ECO:0000313" key="2">
    <source>
        <dbReference type="EMBL" id="KAJ6997541.1"/>
    </source>
</evidence>
<accession>A0AAD6QW03</accession>
<sequence>MVSFLVLAASIIAILLSSLKIYVGNEATSSMPTTSKDLHGKNSARWMNREALSLPVCKVQEHCIKRCVGSARVISCICTPSSLFFFFFFVNDDDWLAD</sequence>
<evidence type="ECO:0000256" key="1">
    <source>
        <dbReference type="SAM" id="SignalP"/>
    </source>
</evidence>
<gene>
    <name evidence="2" type="ORF">NC653_013955</name>
</gene>
<keyword evidence="3" id="KW-1185">Reference proteome</keyword>
<keyword evidence="1" id="KW-0732">Signal</keyword>
<protein>
    <submittedName>
        <fullName evidence="2">Uncharacterized protein</fullName>
    </submittedName>
</protein>